<gene>
    <name evidence="1" type="ORF">HPB49_006595</name>
</gene>
<evidence type="ECO:0000313" key="1">
    <source>
        <dbReference type="EMBL" id="KAH7973899.1"/>
    </source>
</evidence>
<accession>A0ACB8DNV1</accession>
<dbReference type="EMBL" id="CM023479">
    <property type="protein sequence ID" value="KAH7973899.1"/>
    <property type="molecule type" value="Genomic_DNA"/>
</dbReference>
<keyword evidence="2" id="KW-1185">Reference proteome</keyword>
<protein>
    <submittedName>
        <fullName evidence="1">Uncharacterized protein</fullName>
    </submittedName>
</protein>
<organism evidence="1 2">
    <name type="scientific">Dermacentor silvarum</name>
    <name type="common">Tick</name>
    <dbReference type="NCBI Taxonomy" id="543639"/>
    <lineage>
        <taxon>Eukaryota</taxon>
        <taxon>Metazoa</taxon>
        <taxon>Ecdysozoa</taxon>
        <taxon>Arthropoda</taxon>
        <taxon>Chelicerata</taxon>
        <taxon>Arachnida</taxon>
        <taxon>Acari</taxon>
        <taxon>Parasitiformes</taxon>
        <taxon>Ixodida</taxon>
        <taxon>Ixodoidea</taxon>
        <taxon>Ixodidae</taxon>
        <taxon>Rhipicephalinae</taxon>
        <taxon>Dermacentor</taxon>
    </lineage>
</organism>
<evidence type="ECO:0000313" key="2">
    <source>
        <dbReference type="Proteomes" id="UP000821865"/>
    </source>
</evidence>
<name>A0ACB8DNV1_DERSI</name>
<reference evidence="1" key="1">
    <citation type="submission" date="2020-05" db="EMBL/GenBank/DDBJ databases">
        <title>Large-scale comparative analyses of tick genomes elucidate their genetic diversity and vector capacities.</title>
        <authorList>
            <person name="Jia N."/>
            <person name="Wang J."/>
            <person name="Shi W."/>
            <person name="Du L."/>
            <person name="Sun Y."/>
            <person name="Zhan W."/>
            <person name="Jiang J."/>
            <person name="Wang Q."/>
            <person name="Zhang B."/>
            <person name="Ji P."/>
            <person name="Sakyi L.B."/>
            <person name="Cui X."/>
            <person name="Yuan T."/>
            <person name="Jiang B."/>
            <person name="Yang W."/>
            <person name="Lam T.T.-Y."/>
            <person name="Chang Q."/>
            <person name="Ding S."/>
            <person name="Wang X."/>
            <person name="Zhu J."/>
            <person name="Ruan X."/>
            <person name="Zhao L."/>
            <person name="Wei J."/>
            <person name="Que T."/>
            <person name="Du C."/>
            <person name="Cheng J."/>
            <person name="Dai P."/>
            <person name="Han X."/>
            <person name="Huang E."/>
            <person name="Gao Y."/>
            <person name="Liu J."/>
            <person name="Shao H."/>
            <person name="Ye R."/>
            <person name="Li L."/>
            <person name="Wei W."/>
            <person name="Wang X."/>
            <person name="Wang C."/>
            <person name="Yang T."/>
            <person name="Huo Q."/>
            <person name="Li W."/>
            <person name="Guo W."/>
            <person name="Chen H."/>
            <person name="Zhou L."/>
            <person name="Ni X."/>
            <person name="Tian J."/>
            <person name="Zhou Y."/>
            <person name="Sheng Y."/>
            <person name="Liu T."/>
            <person name="Pan Y."/>
            <person name="Xia L."/>
            <person name="Li J."/>
            <person name="Zhao F."/>
            <person name="Cao W."/>
        </authorList>
    </citation>
    <scope>NUCLEOTIDE SEQUENCE</scope>
    <source>
        <strain evidence="1">Dsil-2018</strain>
    </source>
</reference>
<dbReference type="Proteomes" id="UP000821865">
    <property type="component" value="Chromosome 10"/>
</dbReference>
<proteinExistence type="predicted"/>
<comment type="caution">
    <text evidence="1">The sequence shown here is derived from an EMBL/GenBank/DDBJ whole genome shotgun (WGS) entry which is preliminary data.</text>
</comment>
<sequence>MHFFRSITLWGGISGLGKTRLVFVPKGVKFNADNYRELIWEGAVILWAQGNTENTDWWLQQDWALAHGANTLEWREPKLPGFWGKDVWPSNFPDLHPMDFSV</sequence>